<feature type="region of interest" description="Disordered" evidence="1">
    <location>
        <begin position="251"/>
        <end position="271"/>
    </location>
</feature>
<reference evidence="3 4" key="1">
    <citation type="submission" date="2018-10" db="EMBL/GenBank/DDBJ databases">
        <authorList>
            <person name="Li J."/>
        </authorList>
    </citation>
    <scope>NUCLEOTIDE SEQUENCE [LARGE SCALE GENOMIC DNA]</scope>
    <source>
        <strain evidence="3 4">JCM 11654</strain>
    </source>
</reference>
<name>A0A3L7AU89_9MICO</name>
<accession>A0A3L7AU89</accession>
<dbReference type="Proteomes" id="UP000269438">
    <property type="component" value="Unassembled WGS sequence"/>
</dbReference>
<evidence type="ECO:0000256" key="1">
    <source>
        <dbReference type="SAM" id="MobiDB-lite"/>
    </source>
</evidence>
<evidence type="ECO:0000256" key="2">
    <source>
        <dbReference type="SAM" id="SignalP"/>
    </source>
</evidence>
<keyword evidence="2" id="KW-0732">Signal</keyword>
<dbReference type="OrthoDB" id="5112802at2"/>
<keyword evidence="4" id="KW-1185">Reference proteome</keyword>
<comment type="caution">
    <text evidence="3">The sequence shown here is derived from an EMBL/GenBank/DDBJ whole genome shotgun (WGS) entry which is preliminary data.</text>
</comment>
<dbReference type="RefSeq" id="WP_121687654.1">
    <property type="nucleotide sequence ID" value="NZ_RCUY01000002.1"/>
</dbReference>
<gene>
    <name evidence="3" type="ORF">D9V34_04350</name>
</gene>
<proteinExistence type="predicted"/>
<evidence type="ECO:0000313" key="4">
    <source>
        <dbReference type="Proteomes" id="UP000269438"/>
    </source>
</evidence>
<dbReference type="EMBL" id="RCUY01000002">
    <property type="protein sequence ID" value="RLP84037.1"/>
    <property type="molecule type" value="Genomic_DNA"/>
</dbReference>
<protein>
    <submittedName>
        <fullName evidence="3">Uncharacterized protein</fullName>
    </submittedName>
</protein>
<feature type="chain" id="PRO_5039384170" evidence="2">
    <location>
        <begin position="18"/>
        <end position="305"/>
    </location>
</feature>
<dbReference type="AlphaFoldDB" id="A0A3L7AU89"/>
<evidence type="ECO:0000313" key="3">
    <source>
        <dbReference type="EMBL" id="RLP84037.1"/>
    </source>
</evidence>
<organism evidence="3 4">
    <name type="scientific">Mycetocola lacteus</name>
    <dbReference type="NCBI Taxonomy" id="76637"/>
    <lineage>
        <taxon>Bacteria</taxon>
        <taxon>Bacillati</taxon>
        <taxon>Actinomycetota</taxon>
        <taxon>Actinomycetes</taxon>
        <taxon>Micrococcales</taxon>
        <taxon>Microbacteriaceae</taxon>
        <taxon>Mycetocola</taxon>
    </lineage>
</organism>
<feature type="signal peptide" evidence="2">
    <location>
        <begin position="1"/>
        <end position="17"/>
    </location>
</feature>
<sequence>MKFRPRLIALGVGLALAAVGIPTAVTGAYLTTTVTAGADTALGNWCSVPDPAKKANVYALSDFQSVGSSRVLIVPVVRSAQFASTEGIANTTDGLGVRLWGCADKIPAGSVRVSAWRGTGAPTAGDWSVAPAGGNLAAARLNPAGTLGSSLRALANGTDGQAIDPATGVAASTSRYSWLVDATRNRADKAGAVPACGGTNCVVAPAGAATLDSVFSGNAAAAPSGAVHGNSAVYLAGNYYAPGGTWPKTPAGTDAPASAHPTVLTPPAAGTNPLEDTTGSVLQWVVLEWTGAQVPPSFEIEVFAG</sequence>